<keyword evidence="4" id="KW-0067">ATP-binding</keyword>
<reference evidence="10 11" key="1">
    <citation type="submission" date="2016-06" db="EMBL/GenBank/DDBJ databases">
        <title>Complete genome sequences of Bordetella bronchialis and Bordetella flabilis.</title>
        <authorList>
            <person name="LiPuma J.J."/>
            <person name="Spilker T."/>
        </authorList>
    </citation>
    <scope>NUCLEOTIDE SEQUENCE [LARGE SCALE GENOMIC DNA]</scope>
    <source>
        <strain evidence="10 11">AU10664</strain>
    </source>
</reference>
<evidence type="ECO:0000259" key="9">
    <source>
        <dbReference type="PROSITE" id="PS51903"/>
    </source>
</evidence>
<dbReference type="Gene3D" id="1.10.8.60">
    <property type="match status" value="1"/>
</dbReference>
<name>A0A193G9L4_9BORD</name>
<evidence type="ECO:0000256" key="8">
    <source>
        <dbReference type="SAM" id="MobiDB-lite"/>
    </source>
</evidence>
<evidence type="ECO:0000256" key="3">
    <source>
        <dbReference type="ARBA" id="ARBA00022741"/>
    </source>
</evidence>
<dbReference type="PANTHER" id="PTHR11638">
    <property type="entry name" value="ATP-DEPENDENT CLP PROTEASE"/>
    <property type="match status" value="1"/>
</dbReference>
<dbReference type="STRING" id="463014.BAU07_05685"/>
<dbReference type="InterPro" id="IPR036628">
    <property type="entry name" value="Clp_N_dom_sf"/>
</dbReference>
<keyword evidence="2 7" id="KW-0677">Repeat</keyword>
<protein>
    <submittedName>
        <fullName evidence="10">ClpV1 family T6SS ATPase</fullName>
    </submittedName>
</protein>
<dbReference type="NCBIfam" id="TIGR03345">
    <property type="entry name" value="VI_ClpV1"/>
    <property type="match status" value="1"/>
</dbReference>
<dbReference type="InterPro" id="IPR001270">
    <property type="entry name" value="ClpA/B"/>
</dbReference>
<dbReference type="Pfam" id="PF17871">
    <property type="entry name" value="AAA_lid_9"/>
    <property type="match status" value="1"/>
</dbReference>
<dbReference type="FunFam" id="3.40.50.300:FF:000025">
    <property type="entry name" value="ATP-dependent Clp protease subunit"/>
    <property type="match status" value="1"/>
</dbReference>
<evidence type="ECO:0000313" key="10">
    <source>
        <dbReference type="EMBL" id="ANN76677.1"/>
    </source>
</evidence>
<dbReference type="InterPro" id="IPR041546">
    <property type="entry name" value="ClpA/ClpB_AAA_lid"/>
</dbReference>
<dbReference type="RefSeq" id="WP_066654889.1">
    <property type="nucleotide sequence ID" value="NZ_CBCSCL010000016.1"/>
</dbReference>
<dbReference type="InterPro" id="IPR027417">
    <property type="entry name" value="P-loop_NTPase"/>
</dbReference>
<dbReference type="InterPro" id="IPR019489">
    <property type="entry name" value="Clp_ATPase_C"/>
</dbReference>
<dbReference type="GO" id="GO:0005524">
    <property type="term" value="F:ATP binding"/>
    <property type="evidence" value="ECO:0007669"/>
    <property type="project" value="UniProtKB-KW"/>
</dbReference>
<feature type="region of interest" description="Disordered" evidence="8">
    <location>
        <begin position="511"/>
        <end position="533"/>
    </location>
</feature>
<dbReference type="PRINTS" id="PR00300">
    <property type="entry name" value="CLPPROTEASEA"/>
</dbReference>
<dbReference type="Pfam" id="PF10431">
    <property type="entry name" value="ClpB_D2-small"/>
    <property type="match status" value="1"/>
</dbReference>
<gene>
    <name evidence="10" type="ORF">BAU07_05685</name>
</gene>
<evidence type="ECO:0000256" key="2">
    <source>
        <dbReference type="ARBA" id="ARBA00022737"/>
    </source>
</evidence>
<keyword evidence="3" id="KW-0547">Nucleotide-binding</keyword>
<dbReference type="Proteomes" id="UP000091926">
    <property type="component" value="Chromosome"/>
</dbReference>
<dbReference type="CDD" id="cd00009">
    <property type="entry name" value="AAA"/>
    <property type="match status" value="1"/>
</dbReference>
<comment type="similarity">
    <text evidence="1">Belongs to the ClpA/ClpB family.</text>
</comment>
<dbReference type="AlphaFoldDB" id="A0A193G9L4"/>
<dbReference type="Pfam" id="PF00004">
    <property type="entry name" value="AAA"/>
    <property type="match status" value="1"/>
</dbReference>
<evidence type="ECO:0000256" key="6">
    <source>
        <dbReference type="ARBA" id="ARBA00025613"/>
    </source>
</evidence>
<dbReference type="InterPro" id="IPR018368">
    <property type="entry name" value="ClpA/B_CS1"/>
</dbReference>
<dbReference type="Gene3D" id="3.40.50.300">
    <property type="entry name" value="P-loop containing nucleotide triphosphate hydrolases"/>
    <property type="match status" value="3"/>
</dbReference>
<dbReference type="Gene3D" id="1.10.1780.10">
    <property type="entry name" value="Clp, N-terminal domain"/>
    <property type="match status" value="1"/>
</dbReference>
<dbReference type="PANTHER" id="PTHR11638:SF184">
    <property type="entry name" value="ATPASE WITH CHAPERONE ACTIVITY"/>
    <property type="match status" value="1"/>
</dbReference>
<dbReference type="PROSITE" id="PS51903">
    <property type="entry name" value="CLP_R"/>
    <property type="match status" value="1"/>
</dbReference>
<dbReference type="CDD" id="cd19499">
    <property type="entry name" value="RecA-like_ClpB_Hsp104-like"/>
    <property type="match status" value="1"/>
</dbReference>
<evidence type="ECO:0000256" key="7">
    <source>
        <dbReference type="PROSITE-ProRule" id="PRU01251"/>
    </source>
</evidence>
<dbReference type="Pfam" id="PF02861">
    <property type="entry name" value="Clp_N"/>
    <property type="match status" value="1"/>
</dbReference>
<dbReference type="InterPro" id="IPR050130">
    <property type="entry name" value="ClpA_ClpB"/>
</dbReference>
<dbReference type="GO" id="GO:0016887">
    <property type="term" value="F:ATP hydrolysis activity"/>
    <property type="evidence" value="ECO:0007669"/>
    <property type="project" value="InterPro"/>
</dbReference>
<dbReference type="InterPro" id="IPR003959">
    <property type="entry name" value="ATPase_AAA_core"/>
</dbReference>
<feature type="domain" description="Clp R" evidence="9">
    <location>
        <begin position="10"/>
        <end position="157"/>
    </location>
</feature>
<dbReference type="InterPro" id="IPR004176">
    <property type="entry name" value="Clp_R_N"/>
</dbReference>
<evidence type="ECO:0000313" key="11">
    <source>
        <dbReference type="Proteomes" id="UP000091926"/>
    </source>
</evidence>
<dbReference type="EMBL" id="CP016172">
    <property type="protein sequence ID" value="ANN76677.1"/>
    <property type="molecule type" value="Genomic_DNA"/>
</dbReference>
<keyword evidence="5" id="KW-0143">Chaperone</keyword>
<dbReference type="GO" id="GO:0005737">
    <property type="term" value="C:cytoplasm"/>
    <property type="evidence" value="ECO:0007669"/>
    <property type="project" value="TreeGrafter"/>
</dbReference>
<dbReference type="InterPro" id="IPR003593">
    <property type="entry name" value="AAA+_ATPase"/>
</dbReference>
<dbReference type="Pfam" id="PF07724">
    <property type="entry name" value="AAA_2"/>
    <property type="match status" value="1"/>
</dbReference>
<dbReference type="InterPro" id="IPR017729">
    <property type="entry name" value="ATPase_T6SS_ClpV1"/>
</dbReference>
<keyword evidence="11" id="KW-1185">Reference proteome</keyword>
<dbReference type="FunFam" id="3.40.50.300:FF:000010">
    <property type="entry name" value="Chaperone clpB 1, putative"/>
    <property type="match status" value="1"/>
</dbReference>
<dbReference type="PROSITE" id="PS00870">
    <property type="entry name" value="CLPAB_1"/>
    <property type="match status" value="1"/>
</dbReference>
<dbReference type="SMART" id="SM01086">
    <property type="entry name" value="ClpB_D2-small"/>
    <property type="match status" value="1"/>
</dbReference>
<accession>A0A193G9L4</accession>
<proteinExistence type="inferred from homology"/>
<dbReference type="SMART" id="SM00382">
    <property type="entry name" value="AAA"/>
    <property type="match status" value="2"/>
</dbReference>
<comment type="function">
    <text evidence="6">Part of a stress-induced multi-chaperone system, it is involved in the recovery of the cell from heat-induced damage, in cooperation with DnaK, DnaJ and GrpE. Acts before DnaK, in the processing of protein aggregates. Protein binding stimulates the ATPase activity; ATP hydrolysis unfolds the denatured protein aggregates, which probably helps expose new hydrophobic binding sites on the surface of ClpB-bound aggregates, contributing to the solubilization and refolding of denatured protein aggregates by DnaK.</text>
</comment>
<sequence>MAEISRAALFGKLAPLGYRAIDSATTFCKLRGHSNVELEHWIHQILQAQDSDLHRILRHFEVDTSALARDLTDALDRLPRGSSGAMDLSSQVEEAVERGWMYASLQYGATRVRTGHLLLGMLRTPALRRALIGISRQFAQVDPARLSEGFATWLHGSPEESPIDPAGATPPDDIAGAIPGAGRRQALDRYTVDLTALAREGKLDPVVGRDDEVRQVIDILLRRRQNNPILTGEAGVGKTAVVEGLAQRIVHGDVPPALREVVLRTLDVGLLQAGASMKGEFEQRLRQVIEEVQASDRPVILFVDEAHTLVGAGGAAGTGDAANLLKPALARGTLRTIAATTWSEYKRHIEKDPALTRRFQPVQVSEPNESKALCMLRSLVSSMESHHGVQVMDDALRAAVQLSQRYIADRQLPDKAVSLLDTVCARVAVSQHARPAAMDRSLASIAALRGELALVERETAIGVQDGARAARIARDLAVEEHARAALERRWDKERALVAAITRQRLALYPQQADGHDGTTGATHAVPPDAGGARARDPRAELARLEQELAACQAEQPLALPAVDRNAVAQVVQDWTGIPVGRMVNDEIDSVLDLDRKLRERIVGQSTATACIARCIQTARAGLDRPGRPVGVFLLAGPSGVGKTETALALADALYGGEHNVITLNMSEYQERHTISTLKGAPPGYVGYGEGGVLTEAVRRRPYSVVLLDEVEKAHPDVHEVFYQVFDKGWMEDGEGRVIDFRNCLILLTTNAGSDVIERLCAPDAARPPADEIKAALRAPLSRVFPPALLGRMTTIPYYPLDGNILDAIVRLQLDRLGHRLRREQELSLEYSDAVVSAIAARCDERQSGARLIDAVLMQSVLPDIGREMLEWRKQRRIPRSVRLDAVLGDFRFELSDAPVHA</sequence>
<dbReference type="OrthoDB" id="9803641at2"/>
<evidence type="ECO:0000256" key="4">
    <source>
        <dbReference type="ARBA" id="ARBA00022840"/>
    </source>
</evidence>
<dbReference type="GO" id="GO:0034605">
    <property type="term" value="P:cellular response to heat"/>
    <property type="evidence" value="ECO:0007669"/>
    <property type="project" value="TreeGrafter"/>
</dbReference>
<dbReference type="SUPFAM" id="SSF52540">
    <property type="entry name" value="P-loop containing nucleoside triphosphate hydrolases"/>
    <property type="match status" value="2"/>
</dbReference>
<evidence type="ECO:0000256" key="1">
    <source>
        <dbReference type="ARBA" id="ARBA00008675"/>
    </source>
</evidence>
<dbReference type="KEGG" id="bfz:BAU07_05685"/>
<evidence type="ECO:0000256" key="5">
    <source>
        <dbReference type="ARBA" id="ARBA00023186"/>
    </source>
</evidence>
<dbReference type="SUPFAM" id="SSF81923">
    <property type="entry name" value="Double Clp-N motif"/>
    <property type="match status" value="1"/>
</dbReference>
<organism evidence="10 11">
    <name type="scientific">Bordetella flabilis</name>
    <dbReference type="NCBI Taxonomy" id="463014"/>
    <lineage>
        <taxon>Bacteria</taxon>
        <taxon>Pseudomonadati</taxon>
        <taxon>Pseudomonadota</taxon>
        <taxon>Betaproteobacteria</taxon>
        <taxon>Burkholderiales</taxon>
        <taxon>Alcaligenaceae</taxon>
        <taxon>Bordetella</taxon>
    </lineage>
</organism>